<feature type="transmembrane region" description="Helical" evidence="1">
    <location>
        <begin position="260"/>
        <end position="283"/>
    </location>
</feature>
<name>A0A6L6XUB0_9ACTN</name>
<evidence type="ECO:0000256" key="1">
    <source>
        <dbReference type="SAM" id="Phobius"/>
    </source>
</evidence>
<feature type="transmembrane region" description="Helical" evidence="1">
    <location>
        <begin position="157"/>
        <end position="176"/>
    </location>
</feature>
<accession>A0A6L6XUB0</accession>
<comment type="caution">
    <text evidence="2">The sequence shown here is derived from an EMBL/GenBank/DDBJ whole genome shotgun (WGS) entry which is preliminary data.</text>
</comment>
<protein>
    <submittedName>
        <fullName evidence="2">Uncharacterized protein</fullName>
    </submittedName>
</protein>
<proteinExistence type="predicted"/>
<keyword evidence="1" id="KW-0812">Transmembrane</keyword>
<feature type="transmembrane region" description="Helical" evidence="1">
    <location>
        <begin position="237"/>
        <end position="254"/>
    </location>
</feature>
<feature type="transmembrane region" description="Helical" evidence="1">
    <location>
        <begin position="59"/>
        <end position="76"/>
    </location>
</feature>
<reference evidence="2 3" key="1">
    <citation type="submission" date="2019-12" db="EMBL/GenBank/DDBJ databases">
        <authorList>
            <person name="Huq M.A."/>
        </authorList>
    </citation>
    <scope>NUCLEOTIDE SEQUENCE [LARGE SCALE GENOMIC DNA]</scope>
    <source>
        <strain evidence="2 3">MAH-18</strain>
    </source>
</reference>
<evidence type="ECO:0000313" key="3">
    <source>
        <dbReference type="Proteomes" id="UP000473525"/>
    </source>
</evidence>
<organism evidence="2 3">
    <name type="scientific">Nocardioides agri</name>
    <dbReference type="NCBI Taxonomy" id="2682843"/>
    <lineage>
        <taxon>Bacteria</taxon>
        <taxon>Bacillati</taxon>
        <taxon>Actinomycetota</taxon>
        <taxon>Actinomycetes</taxon>
        <taxon>Propionibacteriales</taxon>
        <taxon>Nocardioidaceae</taxon>
        <taxon>Nocardioides</taxon>
    </lineage>
</organism>
<feature type="transmembrane region" description="Helical" evidence="1">
    <location>
        <begin position="88"/>
        <end position="109"/>
    </location>
</feature>
<dbReference type="Proteomes" id="UP000473525">
    <property type="component" value="Unassembled WGS sequence"/>
</dbReference>
<keyword evidence="1" id="KW-0472">Membrane</keyword>
<dbReference type="EMBL" id="WSEK01000004">
    <property type="protein sequence ID" value="MVQ51001.1"/>
    <property type="molecule type" value="Genomic_DNA"/>
</dbReference>
<dbReference type="AlphaFoldDB" id="A0A6L6XUB0"/>
<feature type="transmembrane region" description="Helical" evidence="1">
    <location>
        <begin position="121"/>
        <end position="145"/>
    </location>
</feature>
<feature type="transmembrane region" description="Helical" evidence="1">
    <location>
        <begin position="25"/>
        <end position="47"/>
    </location>
</feature>
<evidence type="ECO:0000313" key="2">
    <source>
        <dbReference type="EMBL" id="MVQ51001.1"/>
    </source>
</evidence>
<gene>
    <name evidence="2" type="ORF">GON03_17585</name>
</gene>
<dbReference type="RefSeq" id="WP_157344229.1">
    <property type="nucleotide sequence ID" value="NZ_WSEK01000004.1"/>
</dbReference>
<keyword evidence="3" id="KW-1185">Reference proteome</keyword>
<keyword evidence="1" id="KW-1133">Transmembrane helix</keyword>
<feature type="transmembrane region" description="Helical" evidence="1">
    <location>
        <begin position="206"/>
        <end position="225"/>
    </location>
</feature>
<sequence length="308" mass="31702">MNPRATAEVCAPQAARPPQSAGAPYLLLAVAFVAATLGFLLSVRSAPLPGSEALTAEDAVDLVALLSFGVLGAELLRRKRAAGLGKALLLLAGLQTANYLSAGVGDAITDGEMPTTTAARLAWMVADTAFIASFFLLLYAPLALFPTGRLPSRRWRWLPAVAGTGTAALVLSILLAPGSVDDDNPATGPNPLGVDALAGATDLLEIVGAVLLALTLAGSVAAYGIRWFRYRGPRRRQLAWFSAGALTMVVGMLIELGNSLLVEVLSALVIFGTLLGGMAWPLLGPLGAKADLADIATTQRSAAPDGHD</sequence>